<comment type="caution">
    <text evidence="3">The sequence shown here is derived from an EMBL/GenBank/DDBJ whole genome shotgun (WGS) entry which is preliminary data.</text>
</comment>
<keyword evidence="1" id="KW-0732">Signal</keyword>
<gene>
    <name evidence="3" type="ORF">D7V88_11430</name>
</gene>
<dbReference type="SUPFAM" id="SSF69318">
    <property type="entry name" value="Integrin alpha N-terminal domain"/>
    <property type="match status" value="1"/>
</dbReference>
<dbReference type="InterPro" id="IPR025193">
    <property type="entry name" value="DUF4114"/>
</dbReference>
<dbReference type="Pfam" id="PF13448">
    <property type="entry name" value="DUF4114"/>
    <property type="match status" value="1"/>
</dbReference>
<evidence type="ECO:0000313" key="4">
    <source>
        <dbReference type="Proteomes" id="UP000268094"/>
    </source>
</evidence>
<keyword evidence="4" id="KW-1185">Reference proteome</keyword>
<feature type="signal peptide" evidence="1">
    <location>
        <begin position="1"/>
        <end position="21"/>
    </location>
</feature>
<proteinExistence type="predicted"/>
<dbReference type="OrthoDB" id="7156875at2"/>
<accession>A0A3A8JDE8</accession>
<sequence>MRGMIRTFGTLGLLASLSASAQQDLCRNELDANKQPEFSAASLELTNPTMQLTDDAPQRLQLNTALEPLNVENIKLPFDQRVTISYVYESAGASHALGYMYMDKVRAKGYVDNAGKLVDTNGNGIYDLHEDIYNVAPTTGPQARPYIGKAGTRRCTNRSFTTSTVLGSPVALTEPDLALADCATTTFAPLQNLTDARPGYHQNTIKADVVGRNPAGNVSDNAATTTFSDRGLFPHIPNLLEPEDEANGNNGLGQMVFLLADDDSGYDVWRNLASPIKDSGEFGEGIPDYDVSKYDYRGIERQTNKDPGVTEYDRTVDLGEIKGGREIVFFIVVFYEQGHNIDAGNAYACLRQDNNGKCLLHLKTPISVFFSKAEWNMDQNLQGGSVVAERNIGCNYEPGCNRDNPSATSSLSCPVENSSERLCGWLDGPKTEEGTTLWRLKTPFFGNLDMPMEKVSIPRPTGVRNPMPHVIVGAPTTDPFRWILGFEDLSGGGDRDFNDVVFVINKENGGFTRSSTVSGDISPTVAEDFTITKVRFRRQDDMAPAPRTCPPGGPPCWTEEFPGACTPPGGPDASIDYFIAVDCRECSGGVCTRKEYPTWIPVEFPDETPPAQEVELDLLALGFTGSQLCWKVEVSSPNERCRPIIDKVDVGYQAVRSGAFSRASPSTLGNAIVWGVNETPGIAWGDNFPGAGLPAPSTRLYDGRKDYEVRGRLYFKSLYPPENPASLASEQRWEAGRVMAESFRNGTKSPDARKLYTTNATTSARVDVSSLDNKDKSNILFPDELCDEVNDGVSIWDLNRDGTCDTRSMTGSRKNDTDTNDRKYLVNWLYGWEDKYAPGASDVKRPWAMGGINLSTVALAIPPYKDSWYDNAKPIEQAKYLENFITPLAQRRTVAYVGTMTGMLHAVDSGAFLNSTLDNCGTPEQYRGYFKPISCNAGVPRDYGSGNELFSYMPYTLLSRYRHQYARFADSITQPRPSMDASPTIANVDLGGLSGSQPAWTPSMADKDKGAKTVLVSASGKTSPVVFSLDITDPTNTTKYPNPMWEFSMMETPMNDHFANLLINPLGKRPDSSSSRFAPSVGRIRWGSDASKTEWAAIVGTDFVPASGRAGALYILDMKTGQPLNYLNPGLGKYAGVITLENNVGIAAGPAMLDLDQDGTYDVVYVATTSGHVYRVNLDDVSTARAPGAKVKTCRVADAPVTLSLPKYNTFNQDQSYQQIHSNMAMSLVSKTDGPAVRFFFGTSDNPDLYSDGPANKDTGYRYYLMAYEDADPWGKNGCGVLEPMWANALDVGQTVWGGVALSSNQVFATTAVGKSADVCGLSQTQNGKYYSATQLGDGINAPTMASQEFTGHAVSAPVIHDGHMIFVDANGNAKDATGGAFNNGGEGTGEMRSRTLLWEPLPDGRLPKP</sequence>
<protein>
    <submittedName>
        <fullName evidence="3">DUF4114 domain-containing protein</fullName>
    </submittedName>
</protein>
<dbReference type="EMBL" id="RAVZ01000059">
    <property type="protein sequence ID" value="RKG90244.1"/>
    <property type="molecule type" value="Genomic_DNA"/>
</dbReference>
<dbReference type="InterPro" id="IPR028994">
    <property type="entry name" value="Integrin_alpha_N"/>
</dbReference>
<dbReference type="Proteomes" id="UP000268094">
    <property type="component" value="Unassembled WGS sequence"/>
</dbReference>
<organism evidence="3 4">
    <name type="scientific">Corallococcus terminator</name>
    <dbReference type="NCBI Taxonomy" id="2316733"/>
    <lineage>
        <taxon>Bacteria</taxon>
        <taxon>Pseudomonadati</taxon>
        <taxon>Myxococcota</taxon>
        <taxon>Myxococcia</taxon>
        <taxon>Myxococcales</taxon>
        <taxon>Cystobacterineae</taxon>
        <taxon>Myxococcaceae</taxon>
        <taxon>Corallococcus</taxon>
    </lineage>
</organism>
<feature type="domain" description="DUF4114" evidence="2">
    <location>
        <begin position="480"/>
        <end position="505"/>
    </location>
</feature>
<evidence type="ECO:0000256" key="1">
    <source>
        <dbReference type="SAM" id="SignalP"/>
    </source>
</evidence>
<evidence type="ECO:0000313" key="3">
    <source>
        <dbReference type="EMBL" id="RKG90244.1"/>
    </source>
</evidence>
<evidence type="ECO:0000259" key="2">
    <source>
        <dbReference type="Pfam" id="PF13448"/>
    </source>
</evidence>
<feature type="chain" id="PRO_5017343912" evidence="1">
    <location>
        <begin position="22"/>
        <end position="1410"/>
    </location>
</feature>
<name>A0A3A8JDE8_9BACT</name>
<reference evidence="4" key="1">
    <citation type="submission" date="2018-09" db="EMBL/GenBank/DDBJ databases">
        <authorList>
            <person name="Livingstone P.G."/>
            <person name="Whitworth D.E."/>
        </authorList>
    </citation>
    <scope>NUCLEOTIDE SEQUENCE [LARGE SCALE GENOMIC DNA]</scope>
    <source>
        <strain evidence="4">CA054A</strain>
    </source>
</reference>